<dbReference type="Gramene" id="KJB66688">
    <property type="protein sequence ID" value="KJB66688"/>
    <property type="gene ID" value="B456_010G154700"/>
</dbReference>
<keyword evidence="3" id="KW-1185">Reference proteome</keyword>
<gene>
    <name evidence="2" type="ORF">B456_010G154700</name>
</gene>
<dbReference type="AlphaFoldDB" id="A0A0D2STE6"/>
<name>A0A0D2STE6_GOSRA</name>
<dbReference type="EMBL" id="CM001749">
    <property type="protein sequence ID" value="KJB66688.1"/>
    <property type="molecule type" value="Genomic_DNA"/>
</dbReference>
<feature type="region of interest" description="Disordered" evidence="1">
    <location>
        <begin position="1"/>
        <end position="24"/>
    </location>
</feature>
<evidence type="ECO:0000256" key="1">
    <source>
        <dbReference type="SAM" id="MobiDB-lite"/>
    </source>
</evidence>
<dbReference type="Proteomes" id="UP000032304">
    <property type="component" value="Chromosome 10"/>
</dbReference>
<protein>
    <submittedName>
        <fullName evidence="2">Uncharacterized protein</fullName>
    </submittedName>
</protein>
<proteinExistence type="predicted"/>
<sequence length="96" mass="11348">MQQTIERYRRHTRDNETNKPIEQNLQHLKAKSANMLKTVEDLEVSRRYCSFYKIQPPPKYILALKYKALFLHLEPPMLLETKDVELAFLLVQSASS</sequence>
<evidence type="ECO:0000313" key="3">
    <source>
        <dbReference type="Proteomes" id="UP000032304"/>
    </source>
</evidence>
<organism evidence="2 3">
    <name type="scientific">Gossypium raimondii</name>
    <name type="common">Peruvian cotton</name>
    <name type="synonym">Gossypium klotzschianum subsp. raimondii</name>
    <dbReference type="NCBI Taxonomy" id="29730"/>
    <lineage>
        <taxon>Eukaryota</taxon>
        <taxon>Viridiplantae</taxon>
        <taxon>Streptophyta</taxon>
        <taxon>Embryophyta</taxon>
        <taxon>Tracheophyta</taxon>
        <taxon>Spermatophyta</taxon>
        <taxon>Magnoliopsida</taxon>
        <taxon>eudicotyledons</taxon>
        <taxon>Gunneridae</taxon>
        <taxon>Pentapetalae</taxon>
        <taxon>rosids</taxon>
        <taxon>malvids</taxon>
        <taxon>Malvales</taxon>
        <taxon>Malvaceae</taxon>
        <taxon>Malvoideae</taxon>
        <taxon>Gossypium</taxon>
    </lineage>
</organism>
<accession>A0A0D2STE6</accession>
<reference evidence="2 3" key="1">
    <citation type="journal article" date="2012" name="Nature">
        <title>Repeated polyploidization of Gossypium genomes and the evolution of spinnable cotton fibres.</title>
        <authorList>
            <person name="Paterson A.H."/>
            <person name="Wendel J.F."/>
            <person name="Gundlach H."/>
            <person name="Guo H."/>
            <person name="Jenkins J."/>
            <person name="Jin D."/>
            <person name="Llewellyn D."/>
            <person name="Showmaker K.C."/>
            <person name="Shu S."/>
            <person name="Udall J."/>
            <person name="Yoo M.J."/>
            <person name="Byers R."/>
            <person name="Chen W."/>
            <person name="Doron-Faigenboim A."/>
            <person name="Duke M.V."/>
            <person name="Gong L."/>
            <person name="Grimwood J."/>
            <person name="Grover C."/>
            <person name="Grupp K."/>
            <person name="Hu G."/>
            <person name="Lee T.H."/>
            <person name="Li J."/>
            <person name="Lin L."/>
            <person name="Liu T."/>
            <person name="Marler B.S."/>
            <person name="Page J.T."/>
            <person name="Roberts A.W."/>
            <person name="Romanel E."/>
            <person name="Sanders W.S."/>
            <person name="Szadkowski E."/>
            <person name="Tan X."/>
            <person name="Tang H."/>
            <person name="Xu C."/>
            <person name="Wang J."/>
            <person name="Wang Z."/>
            <person name="Zhang D."/>
            <person name="Zhang L."/>
            <person name="Ashrafi H."/>
            <person name="Bedon F."/>
            <person name="Bowers J.E."/>
            <person name="Brubaker C.L."/>
            <person name="Chee P.W."/>
            <person name="Das S."/>
            <person name="Gingle A.R."/>
            <person name="Haigler C.H."/>
            <person name="Harker D."/>
            <person name="Hoffmann L.V."/>
            <person name="Hovav R."/>
            <person name="Jones D.C."/>
            <person name="Lemke C."/>
            <person name="Mansoor S."/>
            <person name="ur Rahman M."/>
            <person name="Rainville L.N."/>
            <person name="Rambani A."/>
            <person name="Reddy U.K."/>
            <person name="Rong J.K."/>
            <person name="Saranga Y."/>
            <person name="Scheffler B.E."/>
            <person name="Scheffler J.A."/>
            <person name="Stelly D.M."/>
            <person name="Triplett B.A."/>
            <person name="Van Deynze A."/>
            <person name="Vaslin M.F."/>
            <person name="Waghmare V.N."/>
            <person name="Walford S.A."/>
            <person name="Wright R.J."/>
            <person name="Zaki E.A."/>
            <person name="Zhang T."/>
            <person name="Dennis E.S."/>
            <person name="Mayer K.F."/>
            <person name="Peterson D.G."/>
            <person name="Rokhsar D.S."/>
            <person name="Wang X."/>
            <person name="Schmutz J."/>
        </authorList>
    </citation>
    <scope>NUCLEOTIDE SEQUENCE [LARGE SCALE GENOMIC DNA]</scope>
</reference>
<evidence type="ECO:0000313" key="2">
    <source>
        <dbReference type="EMBL" id="KJB66688.1"/>
    </source>
</evidence>